<organism evidence="1 2">
    <name type="scientific">Paramuricea clavata</name>
    <name type="common">Red gorgonian</name>
    <name type="synonym">Violescent sea-whip</name>
    <dbReference type="NCBI Taxonomy" id="317549"/>
    <lineage>
        <taxon>Eukaryota</taxon>
        <taxon>Metazoa</taxon>
        <taxon>Cnidaria</taxon>
        <taxon>Anthozoa</taxon>
        <taxon>Octocorallia</taxon>
        <taxon>Malacalcyonacea</taxon>
        <taxon>Plexauridae</taxon>
        <taxon>Paramuricea</taxon>
    </lineage>
</organism>
<sequence>MKAIKIVFDGETVGVLPAFNEGDTLSNLRDEISDDLGLKSFVYLYEDLPIELSKESILKVECVAKQVSGENECLSIELTSGDRPPQGDRDSTKLKTNIGQTNMFLRRPSSWEVRGIKIYTTQDIEVAKGMEKQRRLFWNDTAKKLCKETKKSKQDIAQIINEAWRKEQTGLLIGESKDLLNAAEDMHAKESKLKPSTLSKNVQRIRNSQNELEKVNASIVETQKNSPGPGEANLKRKRELEELHRAKKYYLSDIKKGQDVMRKNLKLKMSDVKHLTE</sequence>
<keyword evidence="2" id="KW-1185">Reference proteome</keyword>
<gene>
    <name evidence="1" type="ORF">PACLA_8A006393</name>
</gene>
<dbReference type="EMBL" id="CACRXK020007478">
    <property type="protein sequence ID" value="CAB4012356.1"/>
    <property type="molecule type" value="Genomic_DNA"/>
</dbReference>
<protein>
    <submittedName>
        <fullName evidence="1">Uncharacterized protein</fullName>
    </submittedName>
</protein>
<dbReference type="Proteomes" id="UP001152795">
    <property type="component" value="Unassembled WGS sequence"/>
</dbReference>
<accession>A0A6S7I3S8</accession>
<dbReference type="AlphaFoldDB" id="A0A6S7I3S8"/>
<reference evidence="1" key="1">
    <citation type="submission" date="2020-04" db="EMBL/GenBank/DDBJ databases">
        <authorList>
            <person name="Alioto T."/>
            <person name="Alioto T."/>
            <person name="Gomez Garrido J."/>
        </authorList>
    </citation>
    <scope>NUCLEOTIDE SEQUENCE</scope>
    <source>
        <strain evidence="1">A484AB</strain>
    </source>
</reference>
<proteinExistence type="predicted"/>
<name>A0A6S7I3S8_PARCT</name>
<dbReference type="OrthoDB" id="5973863at2759"/>
<evidence type="ECO:0000313" key="2">
    <source>
        <dbReference type="Proteomes" id="UP001152795"/>
    </source>
</evidence>
<comment type="caution">
    <text evidence="1">The sequence shown here is derived from an EMBL/GenBank/DDBJ whole genome shotgun (WGS) entry which is preliminary data.</text>
</comment>
<evidence type="ECO:0000313" key="1">
    <source>
        <dbReference type="EMBL" id="CAB4012356.1"/>
    </source>
</evidence>